<evidence type="ECO:0000313" key="2">
    <source>
        <dbReference type="Proteomes" id="UP000479335"/>
    </source>
</evidence>
<dbReference type="AlphaFoldDB" id="A0A6L8KBJ4"/>
<evidence type="ECO:0000313" key="1">
    <source>
        <dbReference type="EMBL" id="MYM23232.1"/>
    </source>
</evidence>
<dbReference type="Proteomes" id="UP000479335">
    <property type="component" value="Unassembled WGS sequence"/>
</dbReference>
<name>A0A6L8KBJ4_9BURK</name>
<accession>A0A6L8KBJ4</accession>
<dbReference type="RefSeq" id="WP_161006725.1">
    <property type="nucleotide sequence ID" value="NZ_WWCN01000006.1"/>
</dbReference>
<gene>
    <name evidence="1" type="ORF">GTP46_11300</name>
</gene>
<evidence type="ECO:0008006" key="3">
    <source>
        <dbReference type="Google" id="ProtNLM"/>
    </source>
</evidence>
<dbReference type="Pfam" id="PF18143">
    <property type="entry name" value="HAD_SAK_2"/>
    <property type="match status" value="1"/>
</dbReference>
<reference evidence="1 2" key="1">
    <citation type="submission" date="2019-12" db="EMBL/GenBank/DDBJ databases">
        <title>Novel species isolated from a subtropical stream in China.</title>
        <authorList>
            <person name="Lu H."/>
        </authorList>
    </citation>
    <scope>NUCLEOTIDE SEQUENCE [LARGE SCALE GENOMIC DNA]</scope>
    <source>
        <strain evidence="1 2">FT135W</strain>
    </source>
</reference>
<keyword evidence="2" id="KW-1185">Reference proteome</keyword>
<proteinExistence type="predicted"/>
<organism evidence="1 2">
    <name type="scientific">Duganella flavida</name>
    <dbReference type="NCBI Taxonomy" id="2692175"/>
    <lineage>
        <taxon>Bacteria</taxon>
        <taxon>Pseudomonadati</taxon>
        <taxon>Pseudomonadota</taxon>
        <taxon>Betaproteobacteria</taxon>
        <taxon>Burkholderiales</taxon>
        <taxon>Oxalobacteraceae</taxon>
        <taxon>Telluria group</taxon>
        <taxon>Duganella</taxon>
    </lineage>
</organism>
<protein>
    <recommendedName>
        <fullName evidence="3">HAD family hydrolase</fullName>
    </recommendedName>
</protein>
<dbReference type="EMBL" id="WWCN01000006">
    <property type="protein sequence ID" value="MYM23232.1"/>
    <property type="molecule type" value="Genomic_DNA"/>
</dbReference>
<sequence length="181" mass="20827">MSPLLFLDFDDVLAISRQHPSGQVLSALLSGKLDEVPELWENLFDKLARQNLLMLHEEFFPNYVISSSWAGMLSREQICEVLRRTKMHFVVSNLHQEWKLPHLKAPERAVDIEAWLYLHNQIAPRPFVILDDVISGHPIRNTKLEEYTVLCDAWGGLTDKKLENAQMILRAQMNPTSPNNA</sequence>
<comment type="caution">
    <text evidence="1">The sequence shown here is derived from an EMBL/GenBank/DDBJ whole genome shotgun (WGS) entry which is preliminary data.</text>
</comment>